<evidence type="ECO:0000313" key="5">
    <source>
        <dbReference type="EMBL" id="HIX06385.1"/>
    </source>
</evidence>
<dbReference type="AlphaFoldDB" id="A0A9D2AEX9"/>
<evidence type="ECO:0000313" key="6">
    <source>
        <dbReference type="Proteomes" id="UP000824193"/>
    </source>
</evidence>
<proteinExistence type="inferred from homology"/>
<dbReference type="Proteomes" id="UP000824193">
    <property type="component" value="Unassembled WGS sequence"/>
</dbReference>
<dbReference type="InterPro" id="IPR041916">
    <property type="entry name" value="Anti_sigma_zinc_sf"/>
</dbReference>
<protein>
    <recommendedName>
        <fullName evidence="2">Anti-sigma-W factor RsiW</fullName>
    </recommendedName>
</protein>
<name>A0A9D2AEX9_9FIRM</name>
<evidence type="ECO:0000259" key="4">
    <source>
        <dbReference type="Pfam" id="PF13490"/>
    </source>
</evidence>
<keyword evidence="3" id="KW-0472">Membrane</keyword>
<gene>
    <name evidence="5" type="ORF">H9865_09885</name>
</gene>
<accession>A0A9D2AEX9</accession>
<keyword evidence="3" id="KW-1133">Transmembrane helix</keyword>
<feature type="transmembrane region" description="Helical" evidence="3">
    <location>
        <begin position="76"/>
        <end position="99"/>
    </location>
</feature>
<organism evidence="5 6">
    <name type="scientific">Candidatus Allofournierella pullicola</name>
    <dbReference type="NCBI Taxonomy" id="2838596"/>
    <lineage>
        <taxon>Bacteria</taxon>
        <taxon>Bacillati</taxon>
        <taxon>Bacillota</taxon>
        <taxon>Clostridia</taxon>
        <taxon>Eubacteriales</taxon>
        <taxon>Oscillospiraceae</taxon>
        <taxon>Allofournierella</taxon>
    </lineage>
</organism>
<reference evidence="5" key="1">
    <citation type="journal article" date="2021" name="PeerJ">
        <title>Extensive microbial diversity within the chicken gut microbiome revealed by metagenomics and culture.</title>
        <authorList>
            <person name="Gilroy R."/>
            <person name="Ravi A."/>
            <person name="Getino M."/>
            <person name="Pursley I."/>
            <person name="Horton D.L."/>
            <person name="Alikhan N.F."/>
            <person name="Baker D."/>
            <person name="Gharbi K."/>
            <person name="Hall N."/>
            <person name="Watson M."/>
            <person name="Adriaenssens E.M."/>
            <person name="Foster-Nyarko E."/>
            <person name="Jarju S."/>
            <person name="Secka A."/>
            <person name="Antonio M."/>
            <person name="Oren A."/>
            <person name="Chaudhuri R.R."/>
            <person name="La Ragione R."/>
            <person name="Hildebrand F."/>
            <person name="Pallen M.J."/>
        </authorList>
    </citation>
    <scope>NUCLEOTIDE SEQUENCE</scope>
    <source>
        <strain evidence="5">2239</strain>
    </source>
</reference>
<feature type="domain" description="Putative zinc-finger" evidence="4">
    <location>
        <begin position="5"/>
        <end position="39"/>
    </location>
</feature>
<evidence type="ECO:0000256" key="2">
    <source>
        <dbReference type="ARBA" id="ARBA00024438"/>
    </source>
</evidence>
<sequence length="185" mass="20220">MKNECSIVGDLLALYQDGLVSEDTAAFVEEHLARCAVCRARLEQLRAPAAPQEAAQEERAFLAFAARWKKKRRRALAAFAALALAAALLAACLSSAAAFGTANFVSAGWGLARVALLNEPWTEVASGPKVVLAAPEADITDYMAGRGFAENEQERMGALRVFEKDGAKEYVLCRANRWFARWIWQ</sequence>
<dbReference type="InterPro" id="IPR027383">
    <property type="entry name" value="Znf_put"/>
</dbReference>
<dbReference type="EMBL" id="DXFW01000034">
    <property type="protein sequence ID" value="HIX06385.1"/>
    <property type="molecule type" value="Genomic_DNA"/>
</dbReference>
<evidence type="ECO:0000256" key="1">
    <source>
        <dbReference type="ARBA" id="ARBA00024353"/>
    </source>
</evidence>
<comment type="caution">
    <text evidence="5">The sequence shown here is derived from an EMBL/GenBank/DDBJ whole genome shotgun (WGS) entry which is preliminary data.</text>
</comment>
<reference evidence="5" key="2">
    <citation type="submission" date="2021-04" db="EMBL/GenBank/DDBJ databases">
        <authorList>
            <person name="Gilroy R."/>
        </authorList>
    </citation>
    <scope>NUCLEOTIDE SEQUENCE</scope>
    <source>
        <strain evidence="5">2239</strain>
    </source>
</reference>
<keyword evidence="3" id="KW-0812">Transmembrane</keyword>
<comment type="similarity">
    <text evidence="1">Belongs to the zinc-associated anti-sigma factor (ZAS) superfamily. Anti-sigma-W factor family.</text>
</comment>
<evidence type="ECO:0000256" key="3">
    <source>
        <dbReference type="SAM" id="Phobius"/>
    </source>
</evidence>
<dbReference type="Gene3D" id="1.10.10.1320">
    <property type="entry name" value="Anti-sigma factor, zinc-finger domain"/>
    <property type="match status" value="1"/>
</dbReference>
<dbReference type="Pfam" id="PF13490">
    <property type="entry name" value="zf-HC2"/>
    <property type="match status" value="1"/>
</dbReference>